<dbReference type="InterPro" id="IPR019327">
    <property type="entry name" value="WKF"/>
</dbReference>
<name>E6ZXG5_SPORE</name>
<feature type="compositionally biased region" description="Low complexity" evidence="1">
    <location>
        <begin position="115"/>
        <end position="131"/>
    </location>
</feature>
<feature type="region of interest" description="Disordered" evidence="1">
    <location>
        <begin position="268"/>
        <end position="299"/>
    </location>
</feature>
<evidence type="ECO:0000259" key="2">
    <source>
        <dbReference type="Pfam" id="PF10180"/>
    </source>
</evidence>
<dbReference type="VEuPathDB" id="FungiDB:sr12779"/>
<proteinExistence type="predicted"/>
<feature type="region of interest" description="Disordered" evidence="1">
    <location>
        <begin position="1"/>
        <end position="149"/>
    </location>
</feature>
<feature type="compositionally biased region" description="Acidic residues" evidence="1">
    <location>
        <begin position="210"/>
        <end position="224"/>
    </location>
</feature>
<dbReference type="Pfam" id="PF10180">
    <property type="entry name" value="WKF"/>
    <property type="match status" value="1"/>
</dbReference>
<dbReference type="PANTHER" id="PTHR22306:SF2">
    <property type="entry name" value="CHROMOSOME 7 OPEN READING FRAME 50"/>
    <property type="match status" value="1"/>
</dbReference>
<dbReference type="AlphaFoldDB" id="E6ZXG5"/>
<dbReference type="PANTHER" id="PTHR22306">
    <property type="entry name" value="CHROMOSOME 7 OPEN READING FRAME 50"/>
    <property type="match status" value="1"/>
</dbReference>
<feature type="compositionally biased region" description="Basic and acidic residues" evidence="1">
    <location>
        <begin position="85"/>
        <end position="95"/>
    </location>
</feature>
<dbReference type="eggNOG" id="KOG4829">
    <property type="taxonomic scope" value="Eukaryota"/>
</dbReference>
<feature type="compositionally biased region" description="Acidic residues" evidence="1">
    <location>
        <begin position="36"/>
        <end position="53"/>
    </location>
</feature>
<feature type="compositionally biased region" description="Basic residues" evidence="1">
    <location>
        <begin position="21"/>
        <end position="33"/>
    </location>
</feature>
<gene>
    <name evidence="3" type="ORF">sr12779</name>
</gene>
<dbReference type="OrthoDB" id="10261563at2759"/>
<feature type="compositionally biased region" description="Basic residues" evidence="1">
    <location>
        <begin position="96"/>
        <end position="107"/>
    </location>
</feature>
<dbReference type="EMBL" id="FQ311452">
    <property type="protein sequence ID" value="CBQ71922.1"/>
    <property type="molecule type" value="Genomic_DNA"/>
</dbReference>
<dbReference type="Proteomes" id="UP000008867">
    <property type="component" value="Chromosome 3"/>
</dbReference>
<evidence type="ECO:0000256" key="1">
    <source>
        <dbReference type="SAM" id="MobiDB-lite"/>
    </source>
</evidence>
<reference evidence="3 4" key="1">
    <citation type="journal article" date="2010" name="Science">
        <title>Pathogenicity determinants in smut fungi revealed by genome comparison.</title>
        <authorList>
            <person name="Schirawski J."/>
            <person name="Mannhaupt G."/>
            <person name="Muench K."/>
            <person name="Brefort T."/>
            <person name="Schipper K."/>
            <person name="Doehlemann G."/>
            <person name="Di Stasio M."/>
            <person name="Roessel N."/>
            <person name="Mendoza-Mendoza A."/>
            <person name="Pester D."/>
            <person name="Mueller O."/>
            <person name="Winterberg B."/>
            <person name="Meyer E."/>
            <person name="Ghareeb H."/>
            <person name="Wollenberg T."/>
            <person name="Muensterkoetter M."/>
            <person name="Wong P."/>
            <person name="Walter M."/>
            <person name="Stukenbrock E."/>
            <person name="Gueldener U."/>
            <person name="Kahmann R."/>
        </authorList>
    </citation>
    <scope>NUCLEOTIDE SEQUENCE [LARGE SCALE GENOMIC DNA]</scope>
    <source>
        <strain evidence="4">SRZ2</strain>
    </source>
</reference>
<dbReference type="HOGENOM" id="CLU_759101_0_0_1"/>
<sequence length="357" mass="37844">MSAGAITSKAGPSASKDKTAKRSRKRTRNKKRTSQVEDDDDSSSSSDDSDDEEAPKPKAAPVETPKKSPKKPAPDSDSDSDSDDEGKYDGGDADAKRKRKRKRTQKKKSAEESSKAAPASAAITTSNISAPKPVTLSPDQIGPDPNTDLRLSDQAKQAIQYAQVYTKDKSQWKFNKAKQNWLLRNALSVPPSDYDAALARRQGESADAADGADAEDAEEAEEGENFVPDDFVAVVTAYLTSVMGGARQRLIESLKEAVNAPAVAVAPSQPEVAGDASKATTANEQSTEAAAANGTATATTTTKSVSFGNLALETEQKQEAAEAAGLPAGTDPRAVELRRTRAKQMLEQMLEQMGEAL</sequence>
<feature type="region of interest" description="Disordered" evidence="1">
    <location>
        <begin position="201"/>
        <end position="225"/>
    </location>
</feature>
<feature type="compositionally biased region" description="Low complexity" evidence="1">
    <location>
        <begin position="287"/>
        <end position="299"/>
    </location>
</feature>
<feature type="domain" description="WKF" evidence="2">
    <location>
        <begin position="160"/>
        <end position="198"/>
    </location>
</feature>
<protein>
    <recommendedName>
        <fullName evidence="2">WKF domain-containing protein</fullName>
    </recommendedName>
</protein>
<evidence type="ECO:0000313" key="3">
    <source>
        <dbReference type="EMBL" id="CBQ71922.1"/>
    </source>
</evidence>
<accession>E6ZXG5</accession>
<keyword evidence="4" id="KW-1185">Reference proteome</keyword>
<organism evidence="3 4">
    <name type="scientific">Sporisorium reilianum (strain SRZ2)</name>
    <name type="common">Maize head smut fungus</name>
    <dbReference type="NCBI Taxonomy" id="999809"/>
    <lineage>
        <taxon>Eukaryota</taxon>
        <taxon>Fungi</taxon>
        <taxon>Dikarya</taxon>
        <taxon>Basidiomycota</taxon>
        <taxon>Ustilaginomycotina</taxon>
        <taxon>Ustilaginomycetes</taxon>
        <taxon>Ustilaginales</taxon>
        <taxon>Ustilaginaceae</taxon>
        <taxon>Sporisorium</taxon>
    </lineage>
</organism>
<evidence type="ECO:0000313" key="4">
    <source>
        <dbReference type="Proteomes" id="UP000008867"/>
    </source>
</evidence>